<proteinExistence type="inferred from homology"/>
<reference evidence="10" key="1">
    <citation type="journal article" date="2020" name="Stud. Mycol.">
        <title>101 Dothideomycetes genomes: a test case for predicting lifestyles and emergence of pathogens.</title>
        <authorList>
            <person name="Haridas S."/>
            <person name="Albert R."/>
            <person name="Binder M."/>
            <person name="Bloem J."/>
            <person name="Labutti K."/>
            <person name="Salamov A."/>
            <person name="Andreopoulos B."/>
            <person name="Baker S."/>
            <person name="Barry K."/>
            <person name="Bills G."/>
            <person name="Bluhm B."/>
            <person name="Cannon C."/>
            <person name="Castanera R."/>
            <person name="Culley D."/>
            <person name="Daum C."/>
            <person name="Ezra D."/>
            <person name="Gonzalez J."/>
            <person name="Henrissat B."/>
            <person name="Kuo A."/>
            <person name="Liang C."/>
            <person name="Lipzen A."/>
            <person name="Lutzoni F."/>
            <person name="Magnuson J."/>
            <person name="Mondo S."/>
            <person name="Nolan M."/>
            <person name="Ohm R."/>
            <person name="Pangilinan J."/>
            <person name="Park H.-J."/>
            <person name="Ramirez L."/>
            <person name="Alfaro M."/>
            <person name="Sun H."/>
            <person name="Tritt A."/>
            <person name="Yoshinaga Y."/>
            <person name="Zwiers L.-H."/>
            <person name="Turgeon B."/>
            <person name="Goodwin S."/>
            <person name="Spatafora J."/>
            <person name="Crous P."/>
            <person name="Grigoriev I."/>
        </authorList>
    </citation>
    <scope>NUCLEOTIDE SEQUENCE</scope>
    <source>
        <strain evidence="10">CBS 121739</strain>
    </source>
</reference>
<dbReference type="GO" id="GO:0006465">
    <property type="term" value="P:signal peptide processing"/>
    <property type="evidence" value="ECO:0007669"/>
    <property type="project" value="InterPro"/>
</dbReference>
<evidence type="ECO:0000256" key="4">
    <source>
        <dbReference type="ARBA" id="ARBA00022692"/>
    </source>
</evidence>
<keyword evidence="6 9" id="KW-1133">Transmembrane helix</keyword>
<evidence type="ECO:0000256" key="3">
    <source>
        <dbReference type="ARBA" id="ARBA00017057"/>
    </source>
</evidence>
<keyword evidence="5" id="KW-0256">Endoplasmic reticulum</keyword>
<dbReference type="AlphaFoldDB" id="A0A6A6W1F1"/>
<evidence type="ECO:0000256" key="5">
    <source>
        <dbReference type="ARBA" id="ARBA00022824"/>
    </source>
</evidence>
<evidence type="ECO:0000256" key="6">
    <source>
        <dbReference type="ARBA" id="ARBA00022989"/>
    </source>
</evidence>
<dbReference type="Pfam" id="PF06703">
    <property type="entry name" value="SPC25"/>
    <property type="match status" value="1"/>
</dbReference>
<comment type="similarity">
    <text evidence="2">Belongs to the SPCS2 family.</text>
</comment>
<dbReference type="RefSeq" id="XP_033599199.1">
    <property type="nucleotide sequence ID" value="XM_033744322.1"/>
</dbReference>
<dbReference type="GO" id="GO:0045047">
    <property type="term" value="P:protein targeting to ER"/>
    <property type="evidence" value="ECO:0007669"/>
    <property type="project" value="TreeGrafter"/>
</dbReference>
<feature type="transmembrane region" description="Helical" evidence="9">
    <location>
        <begin position="73"/>
        <end position="93"/>
    </location>
</feature>
<dbReference type="PANTHER" id="PTHR13085:SF0">
    <property type="entry name" value="SIGNAL PEPTIDASE COMPLEX SUBUNIT 2"/>
    <property type="match status" value="1"/>
</dbReference>
<keyword evidence="7 9" id="KW-0472">Membrane</keyword>
<dbReference type="InterPro" id="IPR009582">
    <property type="entry name" value="Spc2/SPCS2"/>
</dbReference>
<dbReference type="Proteomes" id="UP000799437">
    <property type="component" value="Unassembled WGS sequence"/>
</dbReference>
<keyword evidence="4 9" id="KW-0812">Transmembrane</keyword>
<dbReference type="OrthoDB" id="29558at2759"/>
<gene>
    <name evidence="10" type="ORF">EJ05DRAFT_477832</name>
</gene>
<dbReference type="EMBL" id="ML996575">
    <property type="protein sequence ID" value="KAF2756748.1"/>
    <property type="molecule type" value="Genomic_DNA"/>
</dbReference>
<sequence>MSATTKIAVHSLADLKNTTDDALPVYLTHSPIHFTQTHTKSDVRLVLGYVAVLIAGALFWLDWKQGWTVSKPYTLPAVLVYFTLNSAFTYWIWAVEKGLIFEGVAKTGEKISIASSTKKHTPIYNLTVTITPKSGKPTCLTPAAPFSQWFTADGYFIAKPFQQWLCASIPLVGAQDPNNVVEDIGRGSVIEDAGASGVKTPGGRVRRKA</sequence>
<evidence type="ECO:0000256" key="8">
    <source>
        <dbReference type="ARBA" id="ARBA00045608"/>
    </source>
</evidence>
<evidence type="ECO:0000313" key="11">
    <source>
        <dbReference type="Proteomes" id="UP000799437"/>
    </source>
</evidence>
<evidence type="ECO:0000313" key="10">
    <source>
        <dbReference type="EMBL" id="KAF2756748.1"/>
    </source>
</evidence>
<dbReference type="PANTHER" id="PTHR13085">
    <property type="entry name" value="MICROSOMAL SIGNAL PEPTIDASE 25 KDA SUBUNIT"/>
    <property type="match status" value="1"/>
</dbReference>
<accession>A0A6A6W1F1</accession>
<evidence type="ECO:0000256" key="9">
    <source>
        <dbReference type="SAM" id="Phobius"/>
    </source>
</evidence>
<name>A0A6A6W1F1_9PEZI</name>
<evidence type="ECO:0000256" key="2">
    <source>
        <dbReference type="ARBA" id="ARBA00007324"/>
    </source>
</evidence>
<keyword evidence="11" id="KW-1185">Reference proteome</keyword>
<organism evidence="10 11">
    <name type="scientific">Pseudovirgaria hyperparasitica</name>
    <dbReference type="NCBI Taxonomy" id="470096"/>
    <lineage>
        <taxon>Eukaryota</taxon>
        <taxon>Fungi</taxon>
        <taxon>Dikarya</taxon>
        <taxon>Ascomycota</taxon>
        <taxon>Pezizomycotina</taxon>
        <taxon>Dothideomycetes</taxon>
        <taxon>Dothideomycetes incertae sedis</taxon>
        <taxon>Acrospermales</taxon>
        <taxon>Acrospermaceae</taxon>
        <taxon>Pseudovirgaria</taxon>
    </lineage>
</organism>
<comment type="subcellular location">
    <subcellularLocation>
        <location evidence="1">Endoplasmic reticulum membrane</location>
        <topology evidence="1">Multi-pass membrane protein</topology>
    </subcellularLocation>
</comment>
<dbReference type="GO" id="GO:0005787">
    <property type="term" value="C:signal peptidase complex"/>
    <property type="evidence" value="ECO:0007669"/>
    <property type="project" value="InterPro"/>
</dbReference>
<evidence type="ECO:0000256" key="7">
    <source>
        <dbReference type="ARBA" id="ARBA00023136"/>
    </source>
</evidence>
<dbReference type="GeneID" id="54485376"/>
<feature type="transmembrane region" description="Helical" evidence="9">
    <location>
        <begin position="43"/>
        <end position="61"/>
    </location>
</feature>
<comment type="function">
    <text evidence="8">Component of the signal peptidase complex (SPC) which catalyzes the cleavage of N-terminal signal sequences from nascent proteins as they are translocated into the lumen of the endoplasmic reticulum. Enhances the enzymatic activity of SPC and facilitates the interactions between different components of the translocation site.</text>
</comment>
<protein>
    <recommendedName>
        <fullName evidence="3">Signal peptidase complex subunit 2</fullName>
    </recommendedName>
</protein>
<evidence type="ECO:0000256" key="1">
    <source>
        <dbReference type="ARBA" id="ARBA00004477"/>
    </source>
</evidence>